<accession>A0A8C0UD75</accession>
<dbReference type="CDD" id="cd07557">
    <property type="entry name" value="trimeric_dUTPase"/>
    <property type="match status" value="1"/>
</dbReference>
<organism evidence="7 8">
    <name type="scientific">Cyanistes caeruleus</name>
    <name type="common">Eurasian blue tit</name>
    <name type="synonym">Parus caeruleus</name>
    <dbReference type="NCBI Taxonomy" id="156563"/>
    <lineage>
        <taxon>Eukaryota</taxon>
        <taxon>Metazoa</taxon>
        <taxon>Chordata</taxon>
        <taxon>Craniata</taxon>
        <taxon>Vertebrata</taxon>
        <taxon>Euteleostomi</taxon>
        <taxon>Archelosauria</taxon>
        <taxon>Archosauria</taxon>
        <taxon>Dinosauria</taxon>
        <taxon>Saurischia</taxon>
        <taxon>Theropoda</taxon>
        <taxon>Coelurosauria</taxon>
        <taxon>Aves</taxon>
        <taxon>Neognathae</taxon>
        <taxon>Neoaves</taxon>
        <taxon>Telluraves</taxon>
        <taxon>Australaves</taxon>
        <taxon>Passeriformes</taxon>
        <taxon>Paridae</taxon>
        <taxon>Cyanistes</taxon>
    </lineage>
</organism>
<evidence type="ECO:0000256" key="1">
    <source>
        <dbReference type="ARBA" id="ARBA00005142"/>
    </source>
</evidence>
<proteinExistence type="inferred from homology"/>
<comment type="function">
    <text evidence="5">Involved in nucleotide metabolism via production of dUMP, the immediate precursor of thymidine nucleotides, and decreases the intracellular concentration of dUTP so that uracil cannot be incorporated into DNA.</text>
</comment>
<dbReference type="InterPro" id="IPR029054">
    <property type="entry name" value="dUTPase-like"/>
</dbReference>
<feature type="domain" description="dUTPase-like" evidence="6">
    <location>
        <begin position="56"/>
        <end position="157"/>
    </location>
</feature>
<dbReference type="PANTHER" id="PTHR11241:SF0">
    <property type="entry name" value="DEOXYURIDINE 5'-TRIPHOSPHATE NUCLEOTIDOHYDROLASE"/>
    <property type="match status" value="1"/>
</dbReference>
<reference evidence="7" key="2">
    <citation type="submission" date="2025-09" db="UniProtKB">
        <authorList>
            <consortium name="Ensembl"/>
        </authorList>
    </citation>
    <scope>IDENTIFICATION</scope>
</reference>
<dbReference type="EC" id="3.6.1.23" evidence="5"/>
<comment type="catalytic activity">
    <reaction evidence="5">
        <text>dUTP + H2O = dUMP + diphosphate + H(+)</text>
        <dbReference type="Rhea" id="RHEA:10248"/>
        <dbReference type="ChEBI" id="CHEBI:15377"/>
        <dbReference type="ChEBI" id="CHEBI:15378"/>
        <dbReference type="ChEBI" id="CHEBI:33019"/>
        <dbReference type="ChEBI" id="CHEBI:61555"/>
        <dbReference type="ChEBI" id="CHEBI:246422"/>
        <dbReference type="EC" id="3.6.1.23"/>
    </reaction>
</comment>
<evidence type="ECO:0000313" key="7">
    <source>
        <dbReference type="Ensembl" id="ENSCCEP00000006673.1"/>
    </source>
</evidence>
<keyword evidence="8" id="KW-1185">Reference proteome</keyword>
<dbReference type="GO" id="GO:0046081">
    <property type="term" value="P:dUTP catabolic process"/>
    <property type="evidence" value="ECO:0007669"/>
    <property type="project" value="UniProtKB-UniRule"/>
</dbReference>
<keyword evidence="3 5" id="KW-0378">Hydrolase</keyword>
<dbReference type="PANTHER" id="PTHR11241">
    <property type="entry name" value="DEOXYURIDINE 5'-TRIPHOSPHATE NUCLEOTIDOHYDROLASE"/>
    <property type="match status" value="1"/>
</dbReference>
<dbReference type="Proteomes" id="UP000694410">
    <property type="component" value="Unplaced"/>
</dbReference>
<evidence type="ECO:0000256" key="4">
    <source>
        <dbReference type="ARBA" id="ARBA00023080"/>
    </source>
</evidence>
<comment type="pathway">
    <text evidence="1 5">Pyrimidine metabolism; dUMP biosynthesis; dUMP from dCTP (dUTP route): step 2/2.</text>
</comment>
<keyword evidence="5" id="KW-0460">Magnesium</keyword>
<dbReference type="GO" id="GO:0000287">
    <property type="term" value="F:magnesium ion binding"/>
    <property type="evidence" value="ECO:0007669"/>
    <property type="project" value="UniProtKB-UniRule"/>
</dbReference>
<dbReference type="GO" id="GO:0004170">
    <property type="term" value="F:dUTP diphosphatase activity"/>
    <property type="evidence" value="ECO:0007669"/>
    <property type="project" value="UniProtKB-UniRule"/>
</dbReference>
<dbReference type="UniPathway" id="UPA00610">
    <property type="reaction ID" value="UER00666"/>
</dbReference>
<protein>
    <recommendedName>
        <fullName evidence="5">Deoxyuridine 5'-triphosphate nucleotidohydrolase</fullName>
        <shortName evidence="5">dUTPase</shortName>
        <ecNumber evidence="5">3.6.1.23</ecNumber>
    </recommendedName>
    <alternativeName>
        <fullName evidence="5">dUTP pyrophosphatase</fullName>
    </alternativeName>
</protein>
<sequence>CKCKESVPSEIPRREALPRVHWLWSGAEVGGCTQFANTTMDSETWTAWEMVLGVMAPDRATPEAAGLDLHALELIRKKPKQMKVNNTRIGIQIPPGCFGLVTAHLSLALQSVDVMGGGIDADYEGEIKEILLEMNEQDWIIQPHDRLSQILILQFKNDCERRRSTSNQHCLWR</sequence>
<comment type="similarity">
    <text evidence="2 5">Belongs to the dUTPase family.</text>
</comment>
<dbReference type="InterPro" id="IPR008181">
    <property type="entry name" value="dUTPase"/>
</dbReference>
<evidence type="ECO:0000256" key="5">
    <source>
        <dbReference type="RuleBase" id="RU367024"/>
    </source>
</evidence>
<dbReference type="GO" id="GO:0006226">
    <property type="term" value="P:dUMP biosynthetic process"/>
    <property type="evidence" value="ECO:0007669"/>
    <property type="project" value="UniProtKB-UniRule"/>
</dbReference>
<comment type="cofactor">
    <cofactor evidence="5">
        <name>Mg(2+)</name>
        <dbReference type="ChEBI" id="CHEBI:18420"/>
    </cofactor>
</comment>
<dbReference type="Pfam" id="PF00692">
    <property type="entry name" value="dUTPase"/>
    <property type="match status" value="1"/>
</dbReference>
<evidence type="ECO:0000259" key="6">
    <source>
        <dbReference type="Pfam" id="PF00692"/>
    </source>
</evidence>
<evidence type="ECO:0000256" key="2">
    <source>
        <dbReference type="ARBA" id="ARBA00006581"/>
    </source>
</evidence>
<dbReference type="InterPro" id="IPR033704">
    <property type="entry name" value="dUTPase_trimeric"/>
</dbReference>
<evidence type="ECO:0000313" key="8">
    <source>
        <dbReference type="Proteomes" id="UP000694410"/>
    </source>
</evidence>
<dbReference type="Gene3D" id="2.70.40.10">
    <property type="match status" value="1"/>
</dbReference>
<keyword evidence="5" id="KW-0479">Metal-binding</keyword>
<dbReference type="AlphaFoldDB" id="A0A8C0UD75"/>
<keyword evidence="4 5" id="KW-0546">Nucleotide metabolism</keyword>
<dbReference type="Ensembl" id="ENSCCET00000010813.1">
    <property type="protein sequence ID" value="ENSCCEP00000006673.1"/>
    <property type="gene ID" value="ENSCCEG00000007122.1"/>
</dbReference>
<evidence type="ECO:0000256" key="3">
    <source>
        <dbReference type="ARBA" id="ARBA00022801"/>
    </source>
</evidence>
<reference evidence="7" key="1">
    <citation type="submission" date="2025-08" db="UniProtKB">
        <authorList>
            <consortium name="Ensembl"/>
        </authorList>
    </citation>
    <scope>IDENTIFICATION</scope>
</reference>
<dbReference type="InterPro" id="IPR036157">
    <property type="entry name" value="dUTPase-like_sf"/>
</dbReference>
<name>A0A8C0UD75_CYACU</name>
<dbReference type="SUPFAM" id="SSF51283">
    <property type="entry name" value="dUTPase-like"/>
    <property type="match status" value="1"/>
</dbReference>